<proteinExistence type="predicted"/>
<accession>A0AAI8VC34</accession>
<comment type="caution">
    <text evidence="1">The sequence shown here is derived from an EMBL/GenBank/DDBJ whole genome shotgun (WGS) entry which is preliminary data.</text>
</comment>
<evidence type="ECO:0000313" key="2">
    <source>
        <dbReference type="Proteomes" id="UP001295740"/>
    </source>
</evidence>
<protein>
    <submittedName>
        <fullName evidence="1">Uu.00g047600.m01.CDS01</fullName>
    </submittedName>
</protein>
<reference evidence="1" key="1">
    <citation type="submission" date="2023-10" db="EMBL/GenBank/DDBJ databases">
        <authorList>
            <person name="Hackl T."/>
        </authorList>
    </citation>
    <scope>NUCLEOTIDE SEQUENCE</scope>
</reference>
<evidence type="ECO:0000313" key="1">
    <source>
        <dbReference type="EMBL" id="CAJ2501907.1"/>
    </source>
</evidence>
<organism evidence="1 2">
    <name type="scientific">Anthostomella pinea</name>
    <dbReference type="NCBI Taxonomy" id="933095"/>
    <lineage>
        <taxon>Eukaryota</taxon>
        <taxon>Fungi</taxon>
        <taxon>Dikarya</taxon>
        <taxon>Ascomycota</taxon>
        <taxon>Pezizomycotina</taxon>
        <taxon>Sordariomycetes</taxon>
        <taxon>Xylariomycetidae</taxon>
        <taxon>Xylariales</taxon>
        <taxon>Xylariaceae</taxon>
        <taxon>Anthostomella</taxon>
    </lineage>
</organism>
<name>A0AAI8VC34_9PEZI</name>
<sequence length="455" mass="51214">MQPSPMLLALPNELLVAIYDFCIPVDRCDEMHREIHALRLTCKTLERAVFQEFGRFFIHKVFMLTEHSLDVSVNISKSRFAQFLSHASIAISHFTQKAQPLEDVGFSKDFDFHTRRSRRQKVCDAQAELLESGLDVVLLAKAFANLGYLKVMQIRREEWVPLADNKDSKFAACCFTKVLAALKLAEACPKTLELQVRRISDLAFETSSEPEPVLSAIGDFLLEVESCHSQYGVEALEGSAKSPDETRRTPSDAFCTSSKTSNIWASTMRSAKQPPFFKWLAAPVSTRQSEAHGPPSPVEFRHLHQLNVGDITGSSGWAVSTAVRPEDLLSLISEHQSTLRVLNLSVSLYNFENEKFEDQMPNMWQPFLRDLVSVPMRLESITIFEPRQLVHNHYFDGRVFLGQAQEATAAVIQGGYTVAHDGTDTMDFIQALADQAVVVKRGDVYDSNDNEFDTF</sequence>
<dbReference type="AlphaFoldDB" id="A0AAI8VC34"/>
<keyword evidence="2" id="KW-1185">Reference proteome</keyword>
<gene>
    <name evidence="1" type="ORF">KHLLAP_LOCUS2375</name>
</gene>
<dbReference type="Proteomes" id="UP001295740">
    <property type="component" value="Unassembled WGS sequence"/>
</dbReference>
<dbReference type="EMBL" id="CAUWAG010000003">
    <property type="protein sequence ID" value="CAJ2501907.1"/>
    <property type="molecule type" value="Genomic_DNA"/>
</dbReference>